<evidence type="ECO:0000313" key="3">
    <source>
        <dbReference type="EMBL" id="KII62384.1"/>
    </source>
</evidence>
<keyword evidence="2" id="KW-0539">Nucleus</keyword>
<dbReference type="PANTHER" id="PTHR13129:SF4">
    <property type="entry name" value="DDB1- AND CUL4-ASSOCIATED FACTOR 1"/>
    <property type="match status" value="1"/>
</dbReference>
<gene>
    <name evidence="3" type="ORF">RF11_02504</name>
</gene>
<evidence type="ECO:0000256" key="2">
    <source>
        <dbReference type="ARBA" id="ARBA00023242"/>
    </source>
</evidence>
<evidence type="ECO:0000256" key="1">
    <source>
        <dbReference type="ARBA" id="ARBA00004123"/>
    </source>
</evidence>
<dbReference type="Gene3D" id="2.130.10.10">
    <property type="entry name" value="YVTN repeat-like/Quinoprotein amine dehydrogenase"/>
    <property type="match status" value="1"/>
</dbReference>
<comment type="subcellular location">
    <subcellularLocation>
        <location evidence="1">Nucleus</location>
    </subcellularLocation>
</comment>
<dbReference type="GO" id="GO:0080008">
    <property type="term" value="C:Cul4-RING E3 ubiquitin ligase complex"/>
    <property type="evidence" value="ECO:0007669"/>
    <property type="project" value="TreeGrafter"/>
</dbReference>
<accession>A0A0C2MDK3</accession>
<evidence type="ECO:0000313" key="4">
    <source>
        <dbReference type="Proteomes" id="UP000031668"/>
    </source>
</evidence>
<dbReference type="InterPro" id="IPR033270">
    <property type="entry name" value="VPRBP/DCAF1"/>
</dbReference>
<sequence length="414" mass="48820">MWDSHHFLDIQFDFPPDIFKKVLLSCIPSFEGEHNLIFADYAIFMNEENHSNNIIKDHISLELFNDFIKNSYAHYFWDTIFEKHNLNKPNEIIIDALHCLILMKANERFADSLSGMNHYHQKLCCTGLQRYCSLSSDESCYQIYKYAKRLFGPSGTYKFDEKVGIFTRLDRRNNSTDPQPFTTLFEISQIRLSKFMNNEKVIFGIDKELQINFFNVEHNRLQQKIGNKSAESYYILNIPDINYEDSIILSNGDLFCIRSNKMIHQFPHLNHKISGIFSPSFNEVILHSEIYDLRTLRLREQVSSFKNILIKRTYDDNLLIGQITNWLSPLSYPVREAKDFFSHKNQFGKKAYIFDSKTYSTIFNHISRNWVKSFDINRSGTSICIGESTDRHRPLSNIVQIYEDREINDVYIYG</sequence>
<dbReference type="InterPro" id="IPR015943">
    <property type="entry name" value="WD40/YVTN_repeat-like_dom_sf"/>
</dbReference>
<organism evidence="3 4">
    <name type="scientific">Thelohanellus kitauei</name>
    <name type="common">Myxosporean</name>
    <dbReference type="NCBI Taxonomy" id="669202"/>
    <lineage>
        <taxon>Eukaryota</taxon>
        <taxon>Metazoa</taxon>
        <taxon>Cnidaria</taxon>
        <taxon>Myxozoa</taxon>
        <taxon>Myxosporea</taxon>
        <taxon>Bivalvulida</taxon>
        <taxon>Platysporina</taxon>
        <taxon>Myxobolidae</taxon>
        <taxon>Thelohanellus</taxon>
    </lineage>
</organism>
<name>A0A0C2MDK3_THEKT</name>
<dbReference type="GO" id="GO:0005634">
    <property type="term" value="C:nucleus"/>
    <property type="evidence" value="ECO:0007669"/>
    <property type="project" value="UniProtKB-SubCell"/>
</dbReference>
<dbReference type="Proteomes" id="UP000031668">
    <property type="component" value="Unassembled WGS sequence"/>
</dbReference>
<dbReference type="GO" id="GO:0016567">
    <property type="term" value="P:protein ubiquitination"/>
    <property type="evidence" value="ECO:0007669"/>
    <property type="project" value="InterPro"/>
</dbReference>
<dbReference type="OrthoDB" id="6019818at2759"/>
<comment type="caution">
    <text evidence="3">The sequence shown here is derived from an EMBL/GenBank/DDBJ whole genome shotgun (WGS) entry which is preliminary data.</text>
</comment>
<reference evidence="3 4" key="1">
    <citation type="journal article" date="2014" name="Genome Biol. Evol.">
        <title>The genome of the myxosporean Thelohanellus kitauei shows adaptations to nutrient acquisition within its fish host.</title>
        <authorList>
            <person name="Yang Y."/>
            <person name="Xiong J."/>
            <person name="Zhou Z."/>
            <person name="Huo F."/>
            <person name="Miao W."/>
            <person name="Ran C."/>
            <person name="Liu Y."/>
            <person name="Zhang J."/>
            <person name="Feng J."/>
            <person name="Wang M."/>
            <person name="Wang M."/>
            <person name="Wang L."/>
            <person name="Yao B."/>
        </authorList>
    </citation>
    <scope>NUCLEOTIDE SEQUENCE [LARGE SCALE GENOMIC DNA]</scope>
    <source>
        <strain evidence="3">Wuqing</strain>
    </source>
</reference>
<protein>
    <submittedName>
        <fullName evidence="3">Protein VPRBP</fullName>
    </submittedName>
</protein>
<dbReference type="AlphaFoldDB" id="A0A0C2MDK3"/>
<dbReference type="EMBL" id="JWZT01004999">
    <property type="protein sequence ID" value="KII62384.1"/>
    <property type="molecule type" value="Genomic_DNA"/>
</dbReference>
<proteinExistence type="predicted"/>
<dbReference type="PANTHER" id="PTHR13129">
    <property type="entry name" value="VPRBP PROTEIN-RELATED"/>
    <property type="match status" value="1"/>
</dbReference>
<keyword evidence="4" id="KW-1185">Reference proteome</keyword>